<keyword evidence="3 6" id="KW-1133">Transmembrane helix</keyword>
<keyword evidence="4 6" id="KW-0472">Membrane</keyword>
<evidence type="ECO:0000256" key="4">
    <source>
        <dbReference type="ARBA" id="ARBA00023136"/>
    </source>
</evidence>
<keyword evidence="2 6" id="KW-0812">Transmembrane</keyword>
<dbReference type="NCBIfam" id="TIGR01297">
    <property type="entry name" value="CDF"/>
    <property type="match status" value="1"/>
</dbReference>
<evidence type="ECO:0000313" key="8">
    <source>
        <dbReference type="EMBL" id="GGK63814.1"/>
    </source>
</evidence>
<evidence type="ECO:0000256" key="6">
    <source>
        <dbReference type="SAM" id="Phobius"/>
    </source>
</evidence>
<dbReference type="Proteomes" id="UP000662111">
    <property type="component" value="Unassembled WGS sequence"/>
</dbReference>
<dbReference type="SUPFAM" id="SSF161111">
    <property type="entry name" value="Cation efflux protein transmembrane domain-like"/>
    <property type="match status" value="1"/>
</dbReference>
<evidence type="ECO:0000256" key="1">
    <source>
        <dbReference type="ARBA" id="ARBA00004141"/>
    </source>
</evidence>
<reference evidence="9" key="1">
    <citation type="journal article" date="2019" name="Int. J. Syst. Evol. Microbiol.">
        <title>The Global Catalogue of Microorganisms (GCM) 10K type strain sequencing project: providing services to taxonomists for standard genome sequencing and annotation.</title>
        <authorList>
            <consortium name="The Broad Institute Genomics Platform"/>
            <consortium name="The Broad Institute Genome Sequencing Center for Infectious Disease"/>
            <person name="Wu L."/>
            <person name="Ma J."/>
        </authorList>
    </citation>
    <scope>NUCLEOTIDE SEQUENCE [LARGE SCALE GENOMIC DNA]</scope>
    <source>
        <strain evidence="9">CGMCC 1.5362</strain>
    </source>
</reference>
<feature type="compositionally biased region" description="Low complexity" evidence="5">
    <location>
        <begin position="199"/>
        <end position="209"/>
    </location>
</feature>
<sequence>MSHGAHVGAEGDRRSLVISGWLTGGYFVVELVVGLWSGSVAVISDAFHTFSAVGGVLIALAAQALGQRPATVRETFGWSRAEILGALFNGLFLVLMAGYVFWMGAMRLSEPVEPPTSVMPWVAAGGIATEVVAFLLMYQRQKTSLNMKGRFLAHPADVRRQPNHRHLGARHQVHQVPGDRPPARDGVRTRAALGVLEHPAIGPAGPAPGDAGGVRHASCRQGAFPDRRGEGPAPRARVEPDVGTHGVFSAHLRVSDAAHSARVLQEATDALRTRFDVYFSTLQVEQECLDEQAASDIDITRTPPAQG</sequence>
<evidence type="ECO:0000256" key="2">
    <source>
        <dbReference type="ARBA" id="ARBA00022692"/>
    </source>
</evidence>
<dbReference type="InterPro" id="IPR050681">
    <property type="entry name" value="CDF/SLC30A"/>
</dbReference>
<gene>
    <name evidence="8" type="ORF">GCM10011509_10240</name>
</gene>
<feature type="transmembrane region" description="Helical" evidence="6">
    <location>
        <begin position="118"/>
        <end position="138"/>
    </location>
</feature>
<evidence type="ECO:0000313" key="9">
    <source>
        <dbReference type="Proteomes" id="UP000662111"/>
    </source>
</evidence>
<comment type="subcellular location">
    <subcellularLocation>
        <location evidence="1">Membrane</location>
        <topology evidence="1">Multi-pass membrane protein</topology>
    </subcellularLocation>
</comment>
<evidence type="ECO:0000256" key="3">
    <source>
        <dbReference type="ARBA" id="ARBA00022989"/>
    </source>
</evidence>
<feature type="region of interest" description="Disordered" evidence="5">
    <location>
        <begin position="199"/>
        <end position="241"/>
    </location>
</feature>
<dbReference type="PANTHER" id="PTHR11562:SF17">
    <property type="entry name" value="RE54080P-RELATED"/>
    <property type="match status" value="1"/>
</dbReference>
<comment type="caution">
    <text evidence="8">The sequence shown here is derived from an EMBL/GenBank/DDBJ whole genome shotgun (WGS) entry which is preliminary data.</text>
</comment>
<keyword evidence="9" id="KW-1185">Reference proteome</keyword>
<accession>A0ABQ2F5R2</accession>
<dbReference type="InterPro" id="IPR002524">
    <property type="entry name" value="Cation_efflux"/>
</dbReference>
<feature type="domain" description="Cation efflux protein transmembrane" evidence="7">
    <location>
        <begin position="16"/>
        <end position="157"/>
    </location>
</feature>
<proteinExistence type="predicted"/>
<dbReference type="Gene3D" id="1.20.1510.10">
    <property type="entry name" value="Cation efflux protein transmembrane domain"/>
    <property type="match status" value="1"/>
</dbReference>
<dbReference type="PANTHER" id="PTHR11562">
    <property type="entry name" value="CATION EFFLUX PROTEIN/ ZINC TRANSPORTER"/>
    <property type="match status" value="1"/>
</dbReference>
<dbReference type="InterPro" id="IPR058533">
    <property type="entry name" value="Cation_efflux_TM"/>
</dbReference>
<feature type="transmembrane region" description="Helical" evidence="6">
    <location>
        <begin position="42"/>
        <end position="62"/>
    </location>
</feature>
<evidence type="ECO:0000259" key="7">
    <source>
        <dbReference type="Pfam" id="PF01545"/>
    </source>
</evidence>
<organism evidence="8 9">
    <name type="scientific">Ornithinimicrobium pekingense</name>
    <dbReference type="NCBI Taxonomy" id="384677"/>
    <lineage>
        <taxon>Bacteria</taxon>
        <taxon>Bacillati</taxon>
        <taxon>Actinomycetota</taxon>
        <taxon>Actinomycetes</taxon>
        <taxon>Micrococcales</taxon>
        <taxon>Ornithinimicrobiaceae</taxon>
        <taxon>Ornithinimicrobium</taxon>
    </lineage>
</organism>
<dbReference type="Pfam" id="PF01545">
    <property type="entry name" value="Cation_efflux"/>
    <property type="match status" value="1"/>
</dbReference>
<feature type="compositionally biased region" description="Basic and acidic residues" evidence="5">
    <location>
        <begin position="225"/>
        <end position="241"/>
    </location>
</feature>
<feature type="transmembrane region" description="Helical" evidence="6">
    <location>
        <begin position="83"/>
        <end position="106"/>
    </location>
</feature>
<evidence type="ECO:0000256" key="5">
    <source>
        <dbReference type="SAM" id="MobiDB-lite"/>
    </source>
</evidence>
<protein>
    <recommendedName>
        <fullName evidence="7">Cation efflux protein transmembrane domain-containing protein</fullName>
    </recommendedName>
</protein>
<dbReference type="InterPro" id="IPR027469">
    <property type="entry name" value="Cation_efflux_TMD_sf"/>
</dbReference>
<name>A0ABQ2F5R2_9MICO</name>
<feature type="transmembrane region" description="Helical" evidence="6">
    <location>
        <begin position="16"/>
        <end position="36"/>
    </location>
</feature>
<dbReference type="EMBL" id="BMLB01000002">
    <property type="protein sequence ID" value="GGK63814.1"/>
    <property type="molecule type" value="Genomic_DNA"/>
</dbReference>